<evidence type="ECO:0000256" key="2">
    <source>
        <dbReference type="ARBA" id="ARBA00022475"/>
    </source>
</evidence>
<dbReference type="PANTHER" id="PTHR21248:SF22">
    <property type="entry name" value="PHOSPHOLIPASE D"/>
    <property type="match status" value="1"/>
</dbReference>
<feature type="active site" evidence="12">
    <location>
        <position position="226"/>
    </location>
</feature>
<dbReference type="NCBIfam" id="TIGR04265">
    <property type="entry name" value="bac_cardiolipin"/>
    <property type="match status" value="1"/>
</dbReference>
<dbReference type="InterPro" id="IPR022924">
    <property type="entry name" value="Cardiolipin_synthase"/>
</dbReference>
<feature type="active site" evidence="12">
    <location>
        <position position="410"/>
    </location>
</feature>
<evidence type="ECO:0000256" key="5">
    <source>
        <dbReference type="ARBA" id="ARBA00022692"/>
    </source>
</evidence>
<proteinExistence type="inferred from homology"/>
<comment type="subcellular location">
    <subcellularLocation>
        <location evidence="1 12">Cell membrane</location>
        <topology evidence="1 12">Multi-pass membrane protein</topology>
    </subcellularLocation>
</comment>
<keyword evidence="15" id="KW-1185">Reference proteome</keyword>
<evidence type="ECO:0000256" key="9">
    <source>
        <dbReference type="ARBA" id="ARBA00023136"/>
    </source>
</evidence>
<evidence type="ECO:0000259" key="13">
    <source>
        <dbReference type="PROSITE" id="PS50035"/>
    </source>
</evidence>
<keyword evidence="5 12" id="KW-0812">Transmembrane</keyword>
<dbReference type="Gene3D" id="3.30.870.10">
    <property type="entry name" value="Endonuclease Chain A"/>
    <property type="match status" value="2"/>
</dbReference>
<dbReference type="CDD" id="cd09158">
    <property type="entry name" value="PLDc_EcCLS_like_2"/>
    <property type="match status" value="1"/>
</dbReference>
<keyword evidence="7 12" id="KW-1133">Transmembrane helix</keyword>
<feature type="domain" description="PLD phosphodiesterase" evidence="13">
    <location>
        <begin position="219"/>
        <end position="246"/>
    </location>
</feature>
<feature type="active site" evidence="12">
    <location>
        <position position="405"/>
    </location>
</feature>
<keyword evidence="11 12" id="KW-1208">Phospholipid metabolism</keyword>
<keyword evidence="8 12" id="KW-0443">Lipid metabolism</keyword>
<dbReference type="SUPFAM" id="SSF56024">
    <property type="entry name" value="Phospholipase D/nuclease"/>
    <property type="match status" value="2"/>
</dbReference>
<evidence type="ECO:0000256" key="7">
    <source>
        <dbReference type="ARBA" id="ARBA00022989"/>
    </source>
</evidence>
<dbReference type="InterPro" id="IPR025202">
    <property type="entry name" value="PLD-like_dom"/>
</dbReference>
<evidence type="ECO:0000256" key="1">
    <source>
        <dbReference type="ARBA" id="ARBA00004651"/>
    </source>
</evidence>
<evidence type="ECO:0000256" key="3">
    <source>
        <dbReference type="ARBA" id="ARBA00022516"/>
    </source>
</evidence>
<dbReference type="Proteomes" id="UP001139293">
    <property type="component" value="Unassembled WGS sequence"/>
</dbReference>
<dbReference type="HAMAP" id="MF_00190">
    <property type="entry name" value="Cardiolipin_synth_ClsA"/>
    <property type="match status" value="1"/>
</dbReference>
<reference evidence="14" key="1">
    <citation type="submission" date="2022-01" db="EMBL/GenBank/DDBJ databases">
        <title>Whole genome-based taxonomy of the Shewanellaceae.</title>
        <authorList>
            <person name="Martin-Rodriguez A.J."/>
        </authorList>
    </citation>
    <scope>NUCLEOTIDE SEQUENCE</scope>
    <source>
        <strain evidence="14">KCTC 23973</strain>
    </source>
</reference>
<keyword evidence="6" id="KW-0677">Repeat</keyword>
<dbReference type="RefSeq" id="WP_248948327.1">
    <property type="nucleotide sequence ID" value="NZ_JAKILB010000001.1"/>
</dbReference>
<dbReference type="Pfam" id="PF13396">
    <property type="entry name" value="PLDc_N"/>
    <property type="match status" value="1"/>
</dbReference>
<evidence type="ECO:0000256" key="10">
    <source>
        <dbReference type="ARBA" id="ARBA00023209"/>
    </source>
</evidence>
<evidence type="ECO:0000256" key="4">
    <source>
        <dbReference type="ARBA" id="ARBA00022679"/>
    </source>
</evidence>
<comment type="similarity">
    <text evidence="12">Belongs to the phospholipase D family. Cardiolipin synthase subfamily. ClsA sub-subfamily.</text>
</comment>
<dbReference type="EC" id="2.7.8.-" evidence="12"/>
<feature type="active site" evidence="12">
    <location>
        <position position="224"/>
    </location>
</feature>
<dbReference type="InterPro" id="IPR027379">
    <property type="entry name" value="CLS_N"/>
</dbReference>
<evidence type="ECO:0000313" key="14">
    <source>
        <dbReference type="EMBL" id="MCL1137341.1"/>
    </source>
</evidence>
<feature type="domain" description="PLD phosphodiesterase" evidence="13">
    <location>
        <begin position="398"/>
        <end position="425"/>
    </location>
</feature>
<dbReference type="CDD" id="cd09152">
    <property type="entry name" value="PLDc_EcCLS_like_1"/>
    <property type="match status" value="1"/>
</dbReference>
<keyword evidence="3 12" id="KW-0444">Lipid biosynthesis</keyword>
<gene>
    <name evidence="14" type="primary">cls</name>
    <name evidence="12" type="synonym">clsA</name>
    <name evidence="14" type="ORF">L2740_02035</name>
</gene>
<dbReference type="Pfam" id="PF13091">
    <property type="entry name" value="PLDc_2"/>
    <property type="match status" value="2"/>
</dbReference>
<dbReference type="PROSITE" id="PS50035">
    <property type="entry name" value="PLD"/>
    <property type="match status" value="2"/>
</dbReference>
<feature type="active site" evidence="12">
    <location>
        <position position="403"/>
    </location>
</feature>
<feature type="transmembrane region" description="Helical" evidence="12">
    <location>
        <begin position="6"/>
        <end position="29"/>
    </location>
</feature>
<comment type="catalytic activity">
    <reaction evidence="12">
        <text>2 a 1,2-diacyl-sn-glycero-3-phospho-(1'-sn-glycerol) = a cardiolipin + glycerol</text>
        <dbReference type="Rhea" id="RHEA:31451"/>
        <dbReference type="ChEBI" id="CHEBI:17754"/>
        <dbReference type="ChEBI" id="CHEBI:62237"/>
        <dbReference type="ChEBI" id="CHEBI:64716"/>
    </reaction>
</comment>
<comment type="caution">
    <text evidence="14">The sequence shown here is derived from an EMBL/GenBank/DDBJ whole genome shotgun (WGS) entry which is preliminary data.</text>
</comment>
<feature type="transmembrane region" description="Helical" evidence="12">
    <location>
        <begin position="36"/>
        <end position="58"/>
    </location>
</feature>
<sequence length="485" mass="55340">MYEFYQLLTIAGVFLYWLVIAGISIRVVAKRRSIGVSLAWLMIIYIVPLGGAFAYLLFGELNLGKKRALRAELMFKPYGEWFKKLYEYRQYRPHVASLYGQSISAICEKQVGIPALADNNLSLCSETYEILDQLIADIEQAKQTILLEFYIWHPGGRADDVANALIESAIRGVEVRLLLDAAGSRHFFKSKWPKLMKSHGIQVTSALEVSPFRMFFRRLDLRLHRKIVVIDNSIGYTGSMNLVDPKYFNQDAGVGQWIDVMVRITGPSVPVLNSIHAWDWEVETNERFLPEQPKCLTHEDSEITDLVQVIPSGPGMREEVIHRVLLQSIYQAQKSIVITTPYFVPSDNLHMALVIAAQRNVQVDIIIPDKNDSIMVEWASRAFFSELLEAGVNIHRFKGGLLHTKSVVIDSNHCLIGTVNWDMRSLWLNFEVTLAVDNLEFTEKLERVQQGYLADAVKVSQVEWEKRSIASRTAERIFYLFSPLL</sequence>
<dbReference type="AlphaFoldDB" id="A0A9X2CF33"/>
<evidence type="ECO:0000256" key="12">
    <source>
        <dbReference type="HAMAP-Rule" id="MF_00190"/>
    </source>
</evidence>
<keyword evidence="9 12" id="KW-0472">Membrane</keyword>
<dbReference type="EMBL" id="JAKILB010000001">
    <property type="protein sequence ID" value="MCL1137341.1"/>
    <property type="molecule type" value="Genomic_DNA"/>
</dbReference>
<evidence type="ECO:0000256" key="11">
    <source>
        <dbReference type="ARBA" id="ARBA00023264"/>
    </source>
</evidence>
<dbReference type="InterPro" id="IPR030840">
    <property type="entry name" value="CL_synthase_A"/>
</dbReference>
<dbReference type="GO" id="GO:0008808">
    <property type="term" value="F:cardiolipin synthase activity"/>
    <property type="evidence" value="ECO:0007669"/>
    <property type="project" value="UniProtKB-UniRule"/>
</dbReference>
<evidence type="ECO:0000313" key="15">
    <source>
        <dbReference type="Proteomes" id="UP001139293"/>
    </source>
</evidence>
<keyword evidence="4 12" id="KW-0808">Transferase</keyword>
<accession>A0A9X2CF33</accession>
<dbReference type="GO" id="GO:0032049">
    <property type="term" value="P:cardiolipin biosynthetic process"/>
    <property type="evidence" value="ECO:0007669"/>
    <property type="project" value="UniProtKB-UniRule"/>
</dbReference>
<comment type="function">
    <text evidence="12">Catalyzes the reversible phosphatidyl group transfer from one phosphatidylglycerol molecule to another to form cardiolipin (CL) (diphosphatidylglycerol) and glycerol.</text>
</comment>
<name>A0A9X2CF33_9GAMM</name>
<organism evidence="14 15">
    <name type="scientific">Shewanella pneumatophori</name>
    <dbReference type="NCBI Taxonomy" id="314092"/>
    <lineage>
        <taxon>Bacteria</taxon>
        <taxon>Pseudomonadati</taxon>
        <taxon>Pseudomonadota</taxon>
        <taxon>Gammaproteobacteria</taxon>
        <taxon>Alteromonadales</taxon>
        <taxon>Shewanellaceae</taxon>
        <taxon>Shewanella</taxon>
    </lineage>
</organism>
<protein>
    <recommendedName>
        <fullName evidence="12">Cardiolipin synthase A</fullName>
        <shortName evidence="12">CL synthase</shortName>
        <ecNumber evidence="12">2.7.8.-</ecNumber>
    </recommendedName>
</protein>
<evidence type="ECO:0000256" key="6">
    <source>
        <dbReference type="ARBA" id="ARBA00022737"/>
    </source>
</evidence>
<dbReference type="PANTHER" id="PTHR21248">
    <property type="entry name" value="CARDIOLIPIN SYNTHASE"/>
    <property type="match status" value="1"/>
</dbReference>
<feature type="active site" evidence="12">
    <location>
        <position position="231"/>
    </location>
</feature>
<dbReference type="InterPro" id="IPR001736">
    <property type="entry name" value="PLipase_D/transphosphatidylase"/>
</dbReference>
<dbReference type="SMART" id="SM00155">
    <property type="entry name" value="PLDc"/>
    <property type="match status" value="2"/>
</dbReference>
<keyword evidence="2 12" id="KW-1003">Cell membrane</keyword>
<evidence type="ECO:0000256" key="8">
    <source>
        <dbReference type="ARBA" id="ARBA00023098"/>
    </source>
</evidence>
<keyword evidence="10 12" id="KW-0594">Phospholipid biosynthesis</keyword>
<dbReference type="GO" id="GO:0005886">
    <property type="term" value="C:plasma membrane"/>
    <property type="evidence" value="ECO:0007669"/>
    <property type="project" value="UniProtKB-SubCell"/>
</dbReference>